<comment type="caution">
    <text evidence="5">The sequence shown here is derived from an EMBL/GenBank/DDBJ whole genome shotgun (WGS) entry which is preliminary data.</text>
</comment>
<evidence type="ECO:0000313" key="6">
    <source>
        <dbReference type="Proteomes" id="UP000004892"/>
    </source>
</evidence>
<dbReference type="STRING" id="742817.HMPREF9449_03000"/>
<dbReference type="PANTHER" id="PTHR11851:SF49">
    <property type="entry name" value="MITOCHONDRIAL-PROCESSING PEPTIDASE SUBUNIT ALPHA"/>
    <property type="match status" value="1"/>
</dbReference>
<proteinExistence type="inferred from homology"/>
<feature type="domain" description="Peptidase M16 N-terminal" evidence="3">
    <location>
        <begin position="36"/>
        <end position="176"/>
    </location>
</feature>
<keyword evidence="6" id="KW-1185">Reference proteome</keyword>
<dbReference type="PATRIC" id="fig|742817.3.peg.3209"/>
<dbReference type="GO" id="GO:0046872">
    <property type="term" value="F:metal ion binding"/>
    <property type="evidence" value="ECO:0007669"/>
    <property type="project" value="InterPro"/>
</dbReference>
<comment type="similarity">
    <text evidence="1">Belongs to the peptidase M16 family.</text>
</comment>
<dbReference type="InterPro" id="IPR050361">
    <property type="entry name" value="MPP/UQCRC_Complex"/>
</dbReference>
<feature type="signal peptide" evidence="2">
    <location>
        <begin position="1"/>
        <end position="18"/>
    </location>
</feature>
<dbReference type="Proteomes" id="UP000004892">
    <property type="component" value="Unassembled WGS sequence"/>
</dbReference>
<dbReference type="EMBL" id="ADMC01000034">
    <property type="protein sequence ID" value="EHP45155.1"/>
    <property type="molecule type" value="Genomic_DNA"/>
</dbReference>
<accession>H1DL64</accession>
<dbReference type="eggNOG" id="COG0612">
    <property type="taxonomic scope" value="Bacteria"/>
</dbReference>
<dbReference type="AlphaFoldDB" id="H1DL64"/>
<evidence type="ECO:0000259" key="3">
    <source>
        <dbReference type="Pfam" id="PF00675"/>
    </source>
</evidence>
<name>H1DL64_9BACT</name>
<sequence length="436" mass="49553">MKKILIIIALCLPFLVQAQSGKIDFVEYKLDNGLHVILQEDHTTPNIVISLMYHVGSKNEDPNLTGFAHFFEHLMFEGTQNIKRHEYDKYVMNAGGNLNANTFFDRTYYYELLPSNELALGLWLESERLLHPNIEAIGIKTQKDVVCQEMGQSRDNQPYGRLLTETLKRAYTVHPYQHDVLGSEEHIRNASDQDFIDFHKKFYVPNNAVLTIAGDFNIAEAKKLVHDYFNDIPAGAPVIQPPMNEPVKTAEVRDTAYDNIQIPAIIMAYHIPGMKSDDFYAVSMLNTLLSAGESSRLYSTIVNDEQLAMELASTPLPLEHPGLSVILALPNMGVDLQKLENAIDQEVEKVKKEPISDKELQKLKNQIENELVSSNSTIASRAENLATSYTYYNNTNQINEELGKYMAVTKEDLQKAAQKYFTKENRVVLYYLPNKK</sequence>
<protein>
    <recommendedName>
        <fullName evidence="7">Peptidase M16 C-terminal domain-containing protein</fullName>
    </recommendedName>
</protein>
<dbReference type="InterPro" id="IPR011249">
    <property type="entry name" value="Metalloenz_LuxS/M16"/>
</dbReference>
<organism evidence="5 6">
    <name type="scientific">Odoribacter laneus YIT 12061</name>
    <dbReference type="NCBI Taxonomy" id="742817"/>
    <lineage>
        <taxon>Bacteria</taxon>
        <taxon>Pseudomonadati</taxon>
        <taxon>Bacteroidota</taxon>
        <taxon>Bacteroidia</taxon>
        <taxon>Bacteroidales</taxon>
        <taxon>Odoribacteraceae</taxon>
        <taxon>Odoribacter</taxon>
    </lineage>
</organism>
<evidence type="ECO:0008006" key="7">
    <source>
        <dbReference type="Google" id="ProtNLM"/>
    </source>
</evidence>
<reference evidence="5 6" key="1">
    <citation type="submission" date="2012-01" db="EMBL/GenBank/DDBJ databases">
        <title>The Genome Sequence of Odoribacter laneus YIT 12061.</title>
        <authorList>
            <consortium name="The Broad Institute Genome Sequencing Platform"/>
            <person name="Earl A."/>
            <person name="Ward D."/>
            <person name="Feldgarden M."/>
            <person name="Gevers D."/>
            <person name="Morotomi M."/>
            <person name="Young S.K."/>
            <person name="Zeng Q."/>
            <person name="Gargeya S."/>
            <person name="Fitzgerald M."/>
            <person name="Haas B."/>
            <person name="Abouelleil A."/>
            <person name="Alvarado L."/>
            <person name="Arachchi H.M."/>
            <person name="Berlin A."/>
            <person name="Chapman S.B."/>
            <person name="Gearin G."/>
            <person name="Goldberg J."/>
            <person name="Griggs A."/>
            <person name="Gujja S."/>
            <person name="Hansen M."/>
            <person name="Heiman D."/>
            <person name="Howarth C."/>
            <person name="Larimer J."/>
            <person name="Lui A."/>
            <person name="MacDonald P.J.P."/>
            <person name="McCowen C."/>
            <person name="Montmayeur A."/>
            <person name="Murphy C."/>
            <person name="Neiman D."/>
            <person name="Pearson M."/>
            <person name="Priest M."/>
            <person name="Roberts A."/>
            <person name="Saif S."/>
            <person name="Shea T."/>
            <person name="Sisk P."/>
            <person name="Stolte C."/>
            <person name="Sykes S."/>
            <person name="Wortman J."/>
            <person name="Nusbaum C."/>
            <person name="Birren B."/>
        </authorList>
    </citation>
    <scope>NUCLEOTIDE SEQUENCE [LARGE SCALE GENOMIC DNA]</scope>
    <source>
        <strain evidence="5 6">YIT 12061</strain>
    </source>
</reference>
<evidence type="ECO:0000259" key="4">
    <source>
        <dbReference type="Pfam" id="PF05193"/>
    </source>
</evidence>
<dbReference type="GeneID" id="98070518"/>
<evidence type="ECO:0000256" key="1">
    <source>
        <dbReference type="ARBA" id="ARBA00007261"/>
    </source>
</evidence>
<gene>
    <name evidence="5" type="ORF">HMPREF9449_03000</name>
</gene>
<dbReference type="InterPro" id="IPR007863">
    <property type="entry name" value="Peptidase_M16_C"/>
</dbReference>
<dbReference type="PANTHER" id="PTHR11851">
    <property type="entry name" value="METALLOPROTEASE"/>
    <property type="match status" value="1"/>
</dbReference>
<keyword evidence="2" id="KW-0732">Signal</keyword>
<dbReference type="Pfam" id="PF05193">
    <property type="entry name" value="Peptidase_M16_C"/>
    <property type="match status" value="1"/>
</dbReference>
<feature type="chain" id="PRO_5003549279" description="Peptidase M16 C-terminal domain-containing protein" evidence="2">
    <location>
        <begin position="19"/>
        <end position="436"/>
    </location>
</feature>
<evidence type="ECO:0000256" key="2">
    <source>
        <dbReference type="SAM" id="SignalP"/>
    </source>
</evidence>
<evidence type="ECO:0000313" key="5">
    <source>
        <dbReference type="EMBL" id="EHP45155.1"/>
    </source>
</evidence>
<dbReference type="HOGENOM" id="CLU_009902_1_1_10"/>
<dbReference type="RefSeq" id="WP_009138143.1">
    <property type="nucleotide sequence ID" value="NZ_JH594598.1"/>
</dbReference>
<dbReference type="InterPro" id="IPR011765">
    <property type="entry name" value="Pept_M16_N"/>
</dbReference>
<dbReference type="Gene3D" id="3.30.830.10">
    <property type="entry name" value="Metalloenzyme, LuxS/M16 peptidase-like"/>
    <property type="match status" value="2"/>
</dbReference>
<feature type="domain" description="Peptidase M16 C-terminal" evidence="4">
    <location>
        <begin position="192"/>
        <end position="366"/>
    </location>
</feature>
<dbReference type="Pfam" id="PF00675">
    <property type="entry name" value="Peptidase_M16"/>
    <property type="match status" value="1"/>
</dbReference>
<dbReference type="SUPFAM" id="SSF63411">
    <property type="entry name" value="LuxS/MPP-like metallohydrolase"/>
    <property type="match status" value="2"/>
</dbReference>